<evidence type="ECO:0000313" key="2">
    <source>
        <dbReference type="EMBL" id="MBB4666628.1"/>
    </source>
</evidence>
<evidence type="ECO:0000313" key="3">
    <source>
        <dbReference type="Proteomes" id="UP000573729"/>
    </source>
</evidence>
<dbReference type="Proteomes" id="UP000573729">
    <property type="component" value="Unassembled WGS sequence"/>
</dbReference>
<dbReference type="PANTHER" id="PTHR43031:SF17">
    <property type="entry name" value="SULFURTRANSFERASE YTWF-RELATED"/>
    <property type="match status" value="1"/>
</dbReference>
<feature type="domain" description="Rhodanese" evidence="1">
    <location>
        <begin position="11"/>
        <end position="98"/>
    </location>
</feature>
<dbReference type="RefSeq" id="WP_184216345.1">
    <property type="nucleotide sequence ID" value="NZ_JACHMD010000001.1"/>
</dbReference>
<dbReference type="AlphaFoldDB" id="A0A7W7BPU7"/>
<dbReference type="InterPro" id="IPR001307">
    <property type="entry name" value="Thiosulphate_STrfase_CS"/>
</dbReference>
<name>A0A7W7BPU7_9MICO</name>
<reference evidence="2 3" key="1">
    <citation type="submission" date="2020-08" db="EMBL/GenBank/DDBJ databases">
        <title>Sequencing the genomes of 1000 actinobacteria strains.</title>
        <authorList>
            <person name="Klenk H.-P."/>
        </authorList>
    </citation>
    <scope>NUCLEOTIDE SEQUENCE [LARGE SCALE GENOMIC DNA]</scope>
    <source>
        <strain evidence="2 3">DSM 24947</strain>
    </source>
</reference>
<keyword evidence="2" id="KW-0808">Transferase</keyword>
<dbReference type="PROSITE" id="PS00380">
    <property type="entry name" value="RHODANESE_1"/>
    <property type="match status" value="1"/>
</dbReference>
<dbReference type="Gene3D" id="3.40.250.10">
    <property type="entry name" value="Rhodanese-like domain"/>
    <property type="match status" value="1"/>
</dbReference>
<dbReference type="InterPro" id="IPR036873">
    <property type="entry name" value="Rhodanese-like_dom_sf"/>
</dbReference>
<dbReference type="Pfam" id="PF00581">
    <property type="entry name" value="Rhodanese"/>
    <property type="match status" value="1"/>
</dbReference>
<dbReference type="CDD" id="cd00158">
    <property type="entry name" value="RHOD"/>
    <property type="match status" value="1"/>
</dbReference>
<dbReference type="InterPro" id="IPR001763">
    <property type="entry name" value="Rhodanese-like_dom"/>
</dbReference>
<dbReference type="GO" id="GO:0004792">
    <property type="term" value="F:thiosulfate-cyanide sulfurtransferase activity"/>
    <property type="evidence" value="ECO:0007669"/>
    <property type="project" value="InterPro"/>
</dbReference>
<evidence type="ECO:0000259" key="1">
    <source>
        <dbReference type="PROSITE" id="PS50206"/>
    </source>
</evidence>
<dbReference type="SMART" id="SM00450">
    <property type="entry name" value="RHOD"/>
    <property type="match status" value="1"/>
</dbReference>
<gene>
    <name evidence="2" type="ORF">BKA24_001337</name>
</gene>
<keyword evidence="3" id="KW-1185">Reference proteome</keyword>
<comment type="caution">
    <text evidence="2">The sequence shown here is derived from an EMBL/GenBank/DDBJ whole genome shotgun (WGS) entry which is preliminary data.</text>
</comment>
<sequence length="99" mass="10403">MHSITTAQLAAASPANVIDVREPDEFASGHVPGARNIPLATVPDHVDELRELEDLHLICQAGGRSARAAAFLEHHGIEATNVDGGTGTWIAEGRPVAHP</sequence>
<protein>
    <submittedName>
        <fullName evidence="2">Rhodanese-related sulfurtransferase</fullName>
    </submittedName>
</protein>
<dbReference type="SUPFAM" id="SSF52821">
    <property type="entry name" value="Rhodanese/Cell cycle control phosphatase"/>
    <property type="match status" value="1"/>
</dbReference>
<accession>A0A7W7BPU7</accession>
<dbReference type="PROSITE" id="PS50206">
    <property type="entry name" value="RHODANESE_3"/>
    <property type="match status" value="1"/>
</dbReference>
<dbReference type="EMBL" id="JACHMD010000001">
    <property type="protein sequence ID" value="MBB4666628.1"/>
    <property type="molecule type" value="Genomic_DNA"/>
</dbReference>
<proteinExistence type="predicted"/>
<dbReference type="InterPro" id="IPR050229">
    <property type="entry name" value="GlpE_sulfurtransferase"/>
</dbReference>
<organism evidence="2 3">
    <name type="scientific">Microbacterium marinum</name>
    <dbReference type="NCBI Taxonomy" id="421115"/>
    <lineage>
        <taxon>Bacteria</taxon>
        <taxon>Bacillati</taxon>
        <taxon>Actinomycetota</taxon>
        <taxon>Actinomycetes</taxon>
        <taxon>Micrococcales</taxon>
        <taxon>Microbacteriaceae</taxon>
        <taxon>Microbacterium</taxon>
    </lineage>
</organism>
<dbReference type="PANTHER" id="PTHR43031">
    <property type="entry name" value="FAD-DEPENDENT OXIDOREDUCTASE"/>
    <property type="match status" value="1"/>
</dbReference>